<dbReference type="InterPro" id="IPR001611">
    <property type="entry name" value="Leu-rich_rpt"/>
</dbReference>
<dbReference type="PhylomeDB" id="B3S8C9"/>
<dbReference type="EMBL" id="DS985255">
    <property type="protein sequence ID" value="EDV21080.1"/>
    <property type="molecule type" value="Genomic_DNA"/>
</dbReference>
<keyword evidence="2" id="KW-0732">Signal</keyword>
<dbReference type="Proteomes" id="UP000009022">
    <property type="component" value="Unassembled WGS sequence"/>
</dbReference>
<evidence type="ECO:0000256" key="3">
    <source>
        <dbReference type="ARBA" id="ARBA00022737"/>
    </source>
</evidence>
<dbReference type="SUPFAM" id="SSF52058">
    <property type="entry name" value="L domain-like"/>
    <property type="match status" value="1"/>
</dbReference>
<dbReference type="CTD" id="6757718"/>
<evidence type="ECO:0000256" key="2">
    <source>
        <dbReference type="ARBA" id="ARBA00022729"/>
    </source>
</evidence>
<keyword evidence="5" id="KW-1185">Reference proteome</keyword>
<evidence type="ECO:0008006" key="6">
    <source>
        <dbReference type="Google" id="ProtNLM"/>
    </source>
</evidence>
<sequence length="138" mass="15578">MRIISAADLQNLPNLRSLNLNDNYIMQLKSETFQYNELLQALYLQTNNIRQISNGTFNGLENLFFLDLTNNPIFILPSGLLSSKPKLSNVRFSTLGHGGAKIGAFRNLTRLKTIFIFGGFINRIKYGIFANLPSITHL</sequence>
<gene>
    <name evidence="4" type="ORF">TRIADDRAFT_60493</name>
</gene>
<name>B3S8C9_TRIAD</name>
<dbReference type="OrthoDB" id="1055097at2759"/>
<reference evidence="4 5" key="1">
    <citation type="journal article" date="2008" name="Nature">
        <title>The Trichoplax genome and the nature of placozoans.</title>
        <authorList>
            <person name="Srivastava M."/>
            <person name="Begovic E."/>
            <person name="Chapman J."/>
            <person name="Putnam N.H."/>
            <person name="Hellsten U."/>
            <person name="Kawashima T."/>
            <person name="Kuo A."/>
            <person name="Mitros T."/>
            <person name="Salamov A."/>
            <person name="Carpenter M.L."/>
            <person name="Signorovitch A.Y."/>
            <person name="Moreno M.A."/>
            <person name="Kamm K."/>
            <person name="Grimwood J."/>
            <person name="Schmutz J."/>
            <person name="Shapiro H."/>
            <person name="Grigoriev I.V."/>
            <person name="Buss L.W."/>
            <person name="Schierwater B."/>
            <person name="Dellaporta S.L."/>
            <person name="Rokhsar D.S."/>
        </authorList>
    </citation>
    <scope>NUCLEOTIDE SEQUENCE [LARGE SCALE GENOMIC DNA]</scope>
    <source>
        <strain evidence="4 5">Grell-BS-1999</strain>
    </source>
</reference>
<dbReference type="PANTHER" id="PTHR24373:SF370">
    <property type="entry name" value="FISH-LIPS, ISOFORM E"/>
    <property type="match status" value="1"/>
</dbReference>
<proteinExistence type="predicted"/>
<protein>
    <recommendedName>
        <fullName evidence="6">LRRNT domain-containing protein</fullName>
    </recommendedName>
</protein>
<dbReference type="InParanoid" id="B3S8C9"/>
<keyword evidence="3" id="KW-0677">Repeat</keyword>
<keyword evidence="1" id="KW-0433">Leucine-rich repeat</keyword>
<dbReference type="KEGG" id="tad:TRIADDRAFT_60493"/>
<dbReference type="AlphaFoldDB" id="B3S8C9"/>
<accession>B3S8C9</accession>
<dbReference type="InterPro" id="IPR050328">
    <property type="entry name" value="Dev_Immune_Receptor"/>
</dbReference>
<organism evidence="4 5">
    <name type="scientific">Trichoplax adhaerens</name>
    <name type="common">Trichoplax reptans</name>
    <dbReference type="NCBI Taxonomy" id="10228"/>
    <lineage>
        <taxon>Eukaryota</taxon>
        <taxon>Metazoa</taxon>
        <taxon>Placozoa</taxon>
        <taxon>Uniplacotomia</taxon>
        <taxon>Trichoplacea</taxon>
        <taxon>Trichoplacidae</taxon>
        <taxon>Trichoplax</taxon>
    </lineage>
</organism>
<dbReference type="PROSITE" id="PS51450">
    <property type="entry name" value="LRR"/>
    <property type="match status" value="1"/>
</dbReference>
<evidence type="ECO:0000256" key="1">
    <source>
        <dbReference type="ARBA" id="ARBA00022614"/>
    </source>
</evidence>
<dbReference type="GeneID" id="6757718"/>
<dbReference type="InterPro" id="IPR032675">
    <property type="entry name" value="LRR_dom_sf"/>
</dbReference>
<dbReference type="eggNOG" id="KOG0619">
    <property type="taxonomic scope" value="Eukaryota"/>
</dbReference>
<dbReference type="InterPro" id="IPR003591">
    <property type="entry name" value="Leu-rich_rpt_typical-subtyp"/>
</dbReference>
<dbReference type="STRING" id="10228.B3S8C9"/>
<evidence type="ECO:0000313" key="4">
    <source>
        <dbReference type="EMBL" id="EDV21080.1"/>
    </source>
</evidence>
<dbReference type="PANTHER" id="PTHR24373">
    <property type="entry name" value="SLIT RELATED LEUCINE-RICH REPEAT NEURONAL PROTEIN"/>
    <property type="match status" value="1"/>
</dbReference>
<dbReference type="RefSeq" id="XP_002116410.1">
    <property type="nucleotide sequence ID" value="XM_002116374.1"/>
</dbReference>
<dbReference type="SMART" id="SM00369">
    <property type="entry name" value="LRR_TYP"/>
    <property type="match status" value="3"/>
</dbReference>
<dbReference type="Pfam" id="PF13855">
    <property type="entry name" value="LRR_8"/>
    <property type="match status" value="1"/>
</dbReference>
<evidence type="ECO:0000313" key="5">
    <source>
        <dbReference type="Proteomes" id="UP000009022"/>
    </source>
</evidence>
<dbReference type="Gene3D" id="3.80.10.10">
    <property type="entry name" value="Ribonuclease Inhibitor"/>
    <property type="match status" value="1"/>
</dbReference>
<dbReference type="HOGENOM" id="CLU_1857853_0_0_1"/>